<dbReference type="PRINTS" id="PR00344">
    <property type="entry name" value="BCTRLSENSOR"/>
</dbReference>
<dbReference type="Gene3D" id="3.30.565.10">
    <property type="entry name" value="Histidine kinase-like ATPase, C-terminal domain"/>
    <property type="match status" value="1"/>
</dbReference>
<dbReference type="InterPro" id="IPR011006">
    <property type="entry name" value="CheY-like_superfamily"/>
</dbReference>
<dbReference type="InterPro" id="IPR003661">
    <property type="entry name" value="HisK_dim/P_dom"/>
</dbReference>
<dbReference type="GO" id="GO:0005524">
    <property type="term" value="F:ATP binding"/>
    <property type="evidence" value="ECO:0007669"/>
    <property type="project" value="UniProtKB-KW"/>
</dbReference>
<evidence type="ECO:0000256" key="7">
    <source>
        <dbReference type="ARBA" id="ARBA00022840"/>
    </source>
</evidence>
<dbReference type="Gene3D" id="3.40.50.2300">
    <property type="match status" value="2"/>
</dbReference>
<evidence type="ECO:0000259" key="13">
    <source>
        <dbReference type="PROSITE" id="PS50112"/>
    </source>
</evidence>
<dbReference type="SUPFAM" id="SSF52172">
    <property type="entry name" value="CheY-like"/>
    <property type="match status" value="2"/>
</dbReference>
<evidence type="ECO:0000256" key="6">
    <source>
        <dbReference type="ARBA" id="ARBA00022777"/>
    </source>
</evidence>
<keyword evidence="8" id="KW-0902">Two-component regulatory system</keyword>
<name>A0A7X6DS42_9BACT</name>
<evidence type="ECO:0000256" key="5">
    <source>
        <dbReference type="ARBA" id="ARBA00022741"/>
    </source>
</evidence>
<feature type="domain" description="PAS" evidence="13">
    <location>
        <begin position="157"/>
        <end position="198"/>
    </location>
</feature>
<feature type="domain" description="Response regulatory" evidence="12">
    <location>
        <begin position="23"/>
        <end position="139"/>
    </location>
</feature>
<gene>
    <name evidence="14" type="ORF">MNODULE_16385</name>
</gene>
<dbReference type="InterPro" id="IPR005467">
    <property type="entry name" value="His_kinase_dom"/>
</dbReference>
<dbReference type="NCBIfam" id="TIGR00229">
    <property type="entry name" value="sensory_box"/>
    <property type="match status" value="1"/>
</dbReference>
<dbReference type="InterPro" id="IPR003594">
    <property type="entry name" value="HATPase_dom"/>
</dbReference>
<evidence type="ECO:0000313" key="15">
    <source>
        <dbReference type="Proteomes" id="UP000534783"/>
    </source>
</evidence>
<dbReference type="Pfam" id="PF13426">
    <property type="entry name" value="PAS_9"/>
    <property type="match status" value="1"/>
</dbReference>
<dbReference type="AlphaFoldDB" id="A0A7X6DS42"/>
<evidence type="ECO:0000259" key="12">
    <source>
        <dbReference type="PROSITE" id="PS50110"/>
    </source>
</evidence>
<dbReference type="Gene3D" id="3.30.450.20">
    <property type="entry name" value="PAS domain"/>
    <property type="match status" value="1"/>
</dbReference>
<dbReference type="CDD" id="cd00156">
    <property type="entry name" value="REC"/>
    <property type="match status" value="2"/>
</dbReference>
<evidence type="ECO:0000259" key="11">
    <source>
        <dbReference type="PROSITE" id="PS50109"/>
    </source>
</evidence>
<evidence type="ECO:0000256" key="4">
    <source>
        <dbReference type="ARBA" id="ARBA00022679"/>
    </source>
</evidence>
<comment type="catalytic activity">
    <reaction evidence="1">
        <text>ATP + protein L-histidine = ADP + protein N-phospho-L-histidine.</text>
        <dbReference type="EC" id="2.7.13.3"/>
    </reaction>
</comment>
<keyword evidence="5" id="KW-0547">Nucleotide-binding</keyword>
<evidence type="ECO:0000313" key="14">
    <source>
        <dbReference type="EMBL" id="NKE72329.1"/>
    </source>
</evidence>
<organism evidence="14 15">
    <name type="scientific">Candidatus Manganitrophus noduliformans</name>
    <dbReference type="NCBI Taxonomy" id="2606439"/>
    <lineage>
        <taxon>Bacteria</taxon>
        <taxon>Pseudomonadati</taxon>
        <taxon>Nitrospirota</taxon>
        <taxon>Nitrospiria</taxon>
        <taxon>Candidatus Troglogloeales</taxon>
        <taxon>Candidatus Manganitrophaceae</taxon>
        <taxon>Candidatus Manganitrophus</taxon>
    </lineage>
</organism>
<dbReference type="Proteomes" id="UP000534783">
    <property type="component" value="Unassembled WGS sequence"/>
</dbReference>
<feature type="domain" description="Histidine kinase" evidence="11">
    <location>
        <begin position="294"/>
        <end position="517"/>
    </location>
</feature>
<dbReference type="InterPro" id="IPR036097">
    <property type="entry name" value="HisK_dim/P_sf"/>
</dbReference>
<keyword evidence="4" id="KW-0808">Transferase</keyword>
<dbReference type="InterPro" id="IPR035965">
    <property type="entry name" value="PAS-like_dom_sf"/>
</dbReference>
<dbReference type="PANTHER" id="PTHR43065:SF46">
    <property type="entry name" value="C4-DICARBOXYLATE TRANSPORT SENSOR PROTEIN DCTB"/>
    <property type="match status" value="1"/>
</dbReference>
<dbReference type="Gene3D" id="1.10.287.130">
    <property type="match status" value="1"/>
</dbReference>
<evidence type="ECO:0000256" key="9">
    <source>
        <dbReference type="PROSITE-ProRule" id="PRU00169"/>
    </source>
</evidence>
<dbReference type="Pfam" id="PF02518">
    <property type="entry name" value="HATPase_c"/>
    <property type="match status" value="1"/>
</dbReference>
<proteinExistence type="predicted"/>
<evidence type="ECO:0000256" key="8">
    <source>
        <dbReference type="ARBA" id="ARBA00023012"/>
    </source>
</evidence>
<keyword evidence="15" id="KW-1185">Reference proteome</keyword>
<dbReference type="InterPro" id="IPR004358">
    <property type="entry name" value="Sig_transdc_His_kin-like_C"/>
</dbReference>
<dbReference type="SMART" id="SM00387">
    <property type="entry name" value="HATPase_c"/>
    <property type="match status" value="1"/>
</dbReference>
<dbReference type="PANTHER" id="PTHR43065">
    <property type="entry name" value="SENSOR HISTIDINE KINASE"/>
    <property type="match status" value="1"/>
</dbReference>
<evidence type="ECO:0000256" key="1">
    <source>
        <dbReference type="ARBA" id="ARBA00000085"/>
    </source>
</evidence>
<evidence type="ECO:0000256" key="3">
    <source>
        <dbReference type="ARBA" id="ARBA00022553"/>
    </source>
</evidence>
<feature type="coiled-coil region" evidence="10">
    <location>
        <begin position="124"/>
        <end position="167"/>
    </location>
</feature>
<dbReference type="PROSITE" id="PS50112">
    <property type="entry name" value="PAS"/>
    <property type="match status" value="1"/>
</dbReference>
<dbReference type="SUPFAM" id="SSF55874">
    <property type="entry name" value="ATPase domain of HSP90 chaperone/DNA topoisomerase II/histidine kinase"/>
    <property type="match status" value="1"/>
</dbReference>
<dbReference type="Pfam" id="PF00072">
    <property type="entry name" value="Response_reg"/>
    <property type="match status" value="2"/>
</dbReference>
<feature type="modified residue" description="4-aspartylphosphate" evidence="9">
    <location>
        <position position="74"/>
    </location>
</feature>
<sequence>MPLLKREIKCLLKMEGAMATPLRTLILEDSPDDTALLLLELERGGFDPTHERVDTAEEMTAALGRHTWDIILADYKMPHFNAIAALSILKQKNQDIPFIIVTGSIGEETATAAMRAGANDYLMKDNLTRLNETVRRELKEAVNRAALRRAEASLRESEEKYRRFFEEDLSADFISTPDGKILVCNPSFVRLFGFSSTEEAASHDLKSLFPDRAAWDRFIDALREKRKLQWCEVELRCPGGARVDAIANVVGRFDPENKLIEFKGYLFDNTERKALERQLFQVRKMESLGRLASGIAHDFNNVLTGILGYTDLSLLKIDETHPLHSYLTHIRQLVWKASKMIRQLLTFGRRQVIEPTPLNLNTVLLELLPLLEKVLSEEIEMTFHPDPHLKNVHADLSQIEQVILNLCVNARDAMPAGGRLILQTKNLSSTESDIRETPFIHPGDYVLLSVSDTGVGMDEKTIERIFDPFFSTKDPDHGTGLGLSIVHGIVGQHGGWVTVESRIGKGSTFKIFLPAVEKSAHAAPGREFTRHLPRRSEKILIVEDDPLLKAVFQRSLEERGHSVLLAENGEEGLRQIKQQTDPVPVVISDLVMPKMNGREFYEQVQMIKPGTKFLFVSGYTDLPDHQEWLKKNNLPLLLKPFSPSELATKVHDLLEPPTDAAKPEAA</sequence>
<dbReference type="SMART" id="SM00388">
    <property type="entry name" value="HisKA"/>
    <property type="match status" value="1"/>
</dbReference>
<reference evidence="14 15" key="1">
    <citation type="journal article" date="2020" name="Nature">
        <title>Bacterial chemolithoautotrophy via manganese oxidation.</title>
        <authorList>
            <person name="Yu H."/>
            <person name="Leadbetter J.R."/>
        </authorList>
    </citation>
    <scope>NUCLEOTIDE SEQUENCE [LARGE SCALE GENOMIC DNA]</scope>
    <source>
        <strain evidence="14 15">Mn-1</strain>
    </source>
</reference>
<dbReference type="InterPro" id="IPR001789">
    <property type="entry name" value="Sig_transdc_resp-reg_receiver"/>
</dbReference>
<dbReference type="PROSITE" id="PS50109">
    <property type="entry name" value="HIS_KIN"/>
    <property type="match status" value="1"/>
</dbReference>
<dbReference type="InterPro" id="IPR036890">
    <property type="entry name" value="HATPase_C_sf"/>
</dbReference>
<feature type="modified residue" description="4-aspartylphosphate" evidence="9">
    <location>
        <position position="589"/>
    </location>
</feature>
<dbReference type="CDD" id="cd00130">
    <property type="entry name" value="PAS"/>
    <property type="match status" value="1"/>
</dbReference>
<keyword evidence="3 9" id="KW-0597">Phosphoprotein</keyword>
<dbReference type="SUPFAM" id="SSF47384">
    <property type="entry name" value="Homodimeric domain of signal transducing histidine kinase"/>
    <property type="match status" value="1"/>
</dbReference>
<accession>A0A7X6DS42</accession>
<comment type="caution">
    <text evidence="14">The sequence shown here is derived from an EMBL/GenBank/DDBJ whole genome shotgun (WGS) entry which is preliminary data.</text>
</comment>
<dbReference type="GO" id="GO:0000155">
    <property type="term" value="F:phosphorelay sensor kinase activity"/>
    <property type="evidence" value="ECO:0007669"/>
    <property type="project" value="InterPro"/>
</dbReference>
<dbReference type="Pfam" id="PF00512">
    <property type="entry name" value="HisKA"/>
    <property type="match status" value="1"/>
</dbReference>
<keyword evidence="7" id="KW-0067">ATP-binding</keyword>
<keyword evidence="6" id="KW-0418">Kinase</keyword>
<dbReference type="CDD" id="cd00082">
    <property type="entry name" value="HisKA"/>
    <property type="match status" value="1"/>
</dbReference>
<keyword evidence="10" id="KW-0175">Coiled coil</keyword>
<dbReference type="SMART" id="SM00448">
    <property type="entry name" value="REC"/>
    <property type="match status" value="2"/>
</dbReference>
<dbReference type="EMBL" id="VTOW01000003">
    <property type="protein sequence ID" value="NKE72329.1"/>
    <property type="molecule type" value="Genomic_DNA"/>
</dbReference>
<dbReference type="SUPFAM" id="SSF55785">
    <property type="entry name" value="PYP-like sensor domain (PAS domain)"/>
    <property type="match status" value="1"/>
</dbReference>
<protein>
    <recommendedName>
        <fullName evidence="2">histidine kinase</fullName>
        <ecNumber evidence="2">2.7.13.3</ecNumber>
    </recommendedName>
</protein>
<evidence type="ECO:0000256" key="10">
    <source>
        <dbReference type="SAM" id="Coils"/>
    </source>
</evidence>
<dbReference type="EC" id="2.7.13.3" evidence="2"/>
<evidence type="ECO:0000256" key="2">
    <source>
        <dbReference type="ARBA" id="ARBA00012438"/>
    </source>
</evidence>
<dbReference type="PROSITE" id="PS50110">
    <property type="entry name" value="RESPONSE_REGULATORY"/>
    <property type="match status" value="2"/>
</dbReference>
<feature type="domain" description="Response regulatory" evidence="12">
    <location>
        <begin position="538"/>
        <end position="654"/>
    </location>
</feature>
<dbReference type="InterPro" id="IPR000014">
    <property type="entry name" value="PAS"/>
</dbReference>